<feature type="region of interest" description="Disordered" evidence="1">
    <location>
        <begin position="206"/>
        <end position="261"/>
    </location>
</feature>
<evidence type="ECO:0000313" key="2">
    <source>
        <dbReference type="EnsemblMetazoa" id="PPA34285.1"/>
    </source>
</evidence>
<proteinExistence type="predicted"/>
<evidence type="ECO:0000256" key="1">
    <source>
        <dbReference type="SAM" id="MobiDB-lite"/>
    </source>
</evidence>
<evidence type="ECO:0000313" key="3">
    <source>
        <dbReference type="Proteomes" id="UP000005239"/>
    </source>
</evidence>
<keyword evidence="3" id="KW-1185">Reference proteome</keyword>
<dbReference type="PANTHER" id="PTHR21459:SF2">
    <property type="entry name" value="PROTEIN CBG08968"/>
    <property type="match status" value="1"/>
</dbReference>
<reference evidence="2" key="2">
    <citation type="submission" date="2022-06" db="UniProtKB">
        <authorList>
            <consortium name="EnsemblMetazoa"/>
        </authorList>
    </citation>
    <scope>IDENTIFICATION</scope>
    <source>
        <strain evidence="2">PS312</strain>
    </source>
</reference>
<feature type="compositionally biased region" description="Low complexity" evidence="1">
    <location>
        <begin position="211"/>
        <end position="224"/>
    </location>
</feature>
<gene>
    <name evidence="2" type="primary">WBGene00272654</name>
</gene>
<dbReference type="Proteomes" id="UP000005239">
    <property type="component" value="Unassembled WGS sequence"/>
</dbReference>
<feature type="region of interest" description="Disordered" evidence="1">
    <location>
        <begin position="158"/>
        <end position="194"/>
    </location>
</feature>
<sequence length="261" mass="28858">MYASVVRAIADSDKIKAKSQRAVLVGSTEKDAPEETSKNDEEVLRTIIETTKDKDLKEAYAAGTITHARFPANNPPGRCIVKHSLHSSKLRDKLLAGIRTVVRPSSFEPSMYVRRDLMPSELEQERSARMEARKKNFTAGCLRWGVRDCELVEFKGPTYRSLPNDYRNPNETNNSNRMTLQSNHSKVQSIPKPIIDKSKSTVLATINDEPASSTTTVASTSNATTRRRDKEEELPNVTPPISASDGASGTTVNDERASASH</sequence>
<dbReference type="PANTHER" id="PTHR21459">
    <property type="entry name" value="PROTEIN CBG08968"/>
    <property type="match status" value="1"/>
</dbReference>
<reference evidence="3" key="1">
    <citation type="journal article" date="2008" name="Nat. Genet.">
        <title>The Pristionchus pacificus genome provides a unique perspective on nematode lifestyle and parasitism.</title>
        <authorList>
            <person name="Dieterich C."/>
            <person name="Clifton S.W."/>
            <person name="Schuster L.N."/>
            <person name="Chinwalla A."/>
            <person name="Delehaunty K."/>
            <person name="Dinkelacker I."/>
            <person name="Fulton L."/>
            <person name="Fulton R."/>
            <person name="Godfrey J."/>
            <person name="Minx P."/>
            <person name="Mitreva M."/>
            <person name="Roeseler W."/>
            <person name="Tian H."/>
            <person name="Witte H."/>
            <person name="Yang S.P."/>
            <person name="Wilson R.K."/>
            <person name="Sommer R.J."/>
        </authorList>
    </citation>
    <scope>NUCLEOTIDE SEQUENCE [LARGE SCALE GENOMIC DNA]</scope>
    <source>
        <strain evidence="3">PS312</strain>
    </source>
</reference>
<feature type="compositionally biased region" description="Polar residues" evidence="1">
    <location>
        <begin position="167"/>
        <end position="188"/>
    </location>
</feature>
<accession>A0A8R1UQ58</accession>
<accession>A0A2A6CMF7</accession>
<feature type="compositionally biased region" description="Polar residues" evidence="1">
    <location>
        <begin position="239"/>
        <end position="252"/>
    </location>
</feature>
<dbReference type="EnsemblMetazoa" id="PPA34285.1">
    <property type="protein sequence ID" value="PPA34285.1"/>
    <property type="gene ID" value="WBGene00272654"/>
</dbReference>
<dbReference type="OrthoDB" id="5859941at2759"/>
<organism evidence="2 3">
    <name type="scientific">Pristionchus pacificus</name>
    <name type="common">Parasitic nematode worm</name>
    <dbReference type="NCBI Taxonomy" id="54126"/>
    <lineage>
        <taxon>Eukaryota</taxon>
        <taxon>Metazoa</taxon>
        <taxon>Ecdysozoa</taxon>
        <taxon>Nematoda</taxon>
        <taxon>Chromadorea</taxon>
        <taxon>Rhabditida</taxon>
        <taxon>Rhabditina</taxon>
        <taxon>Diplogasteromorpha</taxon>
        <taxon>Diplogasteroidea</taxon>
        <taxon>Neodiplogasteridae</taxon>
        <taxon>Pristionchus</taxon>
    </lineage>
</organism>
<dbReference type="AlphaFoldDB" id="A0A2A6CMF7"/>
<protein>
    <submittedName>
        <fullName evidence="2">Uncharacterized protein</fullName>
    </submittedName>
</protein>
<name>A0A2A6CMF7_PRIPA</name>